<keyword evidence="2" id="KW-1185">Reference proteome</keyword>
<proteinExistence type="predicted"/>
<reference evidence="1" key="1">
    <citation type="submission" date="2021-02" db="EMBL/GenBank/DDBJ databases">
        <authorList>
            <person name="Nieuwenhuis M."/>
            <person name="Van De Peppel L.J.J."/>
        </authorList>
    </citation>
    <scope>NUCLEOTIDE SEQUENCE</scope>
    <source>
        <strain evidence="1">D49</strain>
    </source>
</reference>
<evidence type="ECO:0000313" key="1">
    <source>
        <dbReference type="EMBL" id="KAG5638874.1"/>
    </source>
</evidence>
<protein>
    <submittedName>
        <fullName evidence="1">Uncharacterized protein</fullName>
    </submittedName>
</protein>
<dbReference type="AlphaFoldDB" id="A0A9P7FV37"/>
<reference evidence="1" key="2">
    <citation type="submission" date="2021-10" db="EMBL/GenBank/DDBJ databases">
        <title>Phylogenomics reveals ancestral predisposition of the termite-cultivated fungus Termitomyces towards a domesticated lifestyle.</title>
        <authorList>
            <person name="Auxier B."/>
            <person name="Grum-Grzhimaylo A."/>
            <person name="Cardenas M.E."/>
            <person name="Lodge J.D."/>
            <person name="Laessoe T."/>
            <person name="Pedersen O."/>
            <person name="Smith M.E."/>
            <person name="Kuyper T.W."/>
            <person name="Franco-Molano E.A."/>
            <person name="Baroni T.J."/>
            <person name="Aanen D.K."/>
        </authorList>
    </citation>
    <scope>NUCLEOTIDE SEQUENCE</scope>
    <source>
        <strain evidence="1">D49</strain>
    </source>
</reference>
<dbReference type="OrthoDB" id="3344950at2759"/>
<dbReference type="Proteomes" id="UP000717328">
    <property type="component" value="Unassembled WGS sequence"/>
</dbReference>
<name>A0A9P7FV37_9AGAR</name>
<accession>A0A9P7FV37</accession>
<gene>
    <name evidence="1" type="ORF">H0H81_009177</name>
</gene>
<organism evidence="1 2">
    <name type="scientific">Sphagnurus paluster</name>
    <dbReference type="NCBI Taxonomy" id="117069"/>
    <lineage>
        <taxon>Eukaryota</taxon>
        <taxon>Fungi</taxon>
        <taxon>Dikarya</taxon>
        <taxon>Basidiomycota</taxon>
        <taxon>Agaricomycotina</taxon>
        <taxon>Agaricomycetes</taxon>
        <taxon>Agaricomycetidae</taxon>
        <taxon>Agaricales</taxon>
        <taxon>Tricholomatineae</taxon>
        <taxon>Lyophyllaceae</taxon>
        <taxon>Sphagnurus</taxon>
    </lineage>
</organism>
<dbReference type="EMBL" id="JABCKI010005740">
    <property type="protein sequence ID" value="KAG5638874.1"/>
    <property type="molecule type" value="Genomic_DNA"/>
</dbReference>
<sequence length="86" mass="9507">MATSDTVSLNAPHPPRQNAIDAFAVVLPKIKAAIIKSRHDWDKHEPRMWSRAAGLSNEALTHFDLHKDLVEVCHVVAERDGSGLSE</sequence>
<evidence type="ECO:0000313" key="2">
    <source>
        <dbReference type="Proteomes" id="UP000717328"/>
    </source>
</evidence>
<comment type="caution">
    <text evidence="1">The sequence shown here is derived from an EMBL/GenBank/DDBJ whole genome shotgun (WGS) entry which is preliminary data.</text>
</comment>